<dbReference type="InterPro" id="IPR045402">
    <property type="entry name" value="GAP1-N2"/>
</dbReference>
<keyword evidence="2" id="KW-1133">Transmembrane helix</keyword>
<accession>A0ABQ4MRM8</accession>
<feature type="region of interest" description="Disordered" evidence="1">
    <location>
        <begin position="1090"/>
        <end position="1116"/>
    </location>
</feature>
<evidence type="ECO:0000313" key="5">
    <source>
        <dbReference type="EMBL" id="GIP58656.1"/>
    </source>
</evidence>
<dbReference type="Pfam" id="PF20014">
    <property type="entry name" value="GAP1-M"/>
    <property type="match status" value="1"/>
</dbReference>
<keyword evidence="6" id="KW-1185">Reference proteome</keyword>
<evidence type="ECO:0008006" key="7">
    <source>
        <dbReference type="Google" id="ProtNLM"/>
    </source>
</evidence>
<organism evidence="5 6">
    <name type="scientific">Paenibacillus woosongensis</name>
    <dbReference type="NCBI Taxonomy" id="307580"/>
    <lineage>
        <taxon>Bacteria</taxon>
        <taxon>Bacillati</taxon>
        <taxon>Bacillota</taxon>
        <taxon>Bacilli</taxon>
        <taxon>Bacillales</taxon>
        <taxon>Paenibacillaceae</taxon>
        <taxon>Paenibacillus</taxon>
    </lineage>
</organism>
<sequence length="1116" mass="120712">MSMKRSSPDLIQQQIYTRERSGIFRATEGFDTVAASDGLDAVFIKKQLHPFCGYDAPAELVSRGEKDDASYPPAIHLFHTESGDTVLGRSVYQSADFTGLRSAFLTHNYIIPAARQDEIVTHYRDYVEAAFAERYVPEIGRQLPELEHIPQNPRYAQEGLPRLMAEKLLHELKLDEKTFKRLLFAVMTAVGEGRKKVYVALDVPAEQISAAASALVQVLYACLPFEQRRRLGFITYAKEPQSRKFIHLQFVERGSIRPNDREIEKDYVFDLATGRAPQDELEEGRQPYLEMVWKAIGDLERLQAFHRFADEMLAGMEPQRRLLLSSYHELAVFYQIEAGNWDLYEAHKITVLRGLLSYLEPAGALESRIRLNDIFLAAFDREFDAVKLRSMPDLAVVECFRDYYRLESRSYGIKLINYLIYALGNAVMGDKPDLARSLYALVESQPEMSKTFFDHVLKNSDLESSLFEPYIRAKFEEALGSREVLNVVHGWAVAHPGVLRNGAFKEYAVAALADKLKQEQPLLPAVHMALEHIRKWGRTPVTDRGMTLADSELAEELSLAAKRVLLDELELEQLTREQITGAEFLARPDAFAGLLFEGKQRNHVDMLQALYEWFAQREAAEDIFDGLPAADVGRLQNLGKKWLQSTVDLAHFGKIVLAFYDTTSGQVDYKALLDYLQRNAKDPERIYEFMLWSQGQPQFAHGRGIVSGYTAALLNYFKTHDRNAFKNRDYRTRYFDKAGAPLAAVFAKIRLELSSPFKRFLAQNGKKARMSAMILLAGLVVIAGILIIMQQQGMLGGAKPPTEATPPPAPIEPEVLVYADQVTGTDGAETTSLVFLFAGAEKCKAFDPAALSIEAPDQTVQQFANLKFDAYCADGTGAAGGSAENGASSGTDGAESGGSGDGSGTEGAGTSGSDGTGGPNGSAAGSAGSAANEGAGTGTAANGGADSTGAGNSAVGNDAADNAVTSNSAAGTGDAAETLDGPAGNVEGQGAGAPHTGPGSSNDQADQGAGTSGQAGTSGTDASGSGQAGDPNATQPEGALNGVTNGEEKPEYSSRVTVSLGQKVDVPAGSVIKVGDQQYTVITRQEAEAKAGGSLQFTQPTQPAVPAQPETETVQP</sequence>
<evidence type="ECO:0000259" key="3">
    <source>
        <dbReference type="Pfam" id="PF20013"/>
    </source>
</evidence>
<dbReference type="Pfam" id="PF20013">
    <property type="entry name" value="GAP1-N2"/>
    <property type="match status" value="1"/>
</dbReference>
<comment type="caution">
    <text evidence="5">The sequence shown here is derived from an EMBL/GenBank/DDBJ whole genome shotgun (WGS) entry which is preliminary data.</text>
</comment>
<feature type="compositionally biased region" description="Gly residues" evidence="1">
    <location>
        <begin position="895"/>
        <end position="920"/>
    </location>
</feature>
<feature type="compositionally biased region" description="Low complexity" evidence="1">
    <location>
        <begin position="921"/>
        <end position="943"/>
    </location>
</feature>
<dbReference type="EMBL" id="BOSM01000003">
    <property type="protein sequence ID" value="GIP58656.1"/>
    <property type="molecule type" value="Genomic_DNA"/>
</dbReference>
<proteinExistence type="predicted"/>
<keyword evidence="2" id="KW-0812">Transmembrane</keyword>
<protein>
    <recommendedName>
        <fullName evidence="7">Glycosyltransferase</fullName>
    </recommendedName>
</protein>
<dbReference type="Proteomes" id="UP000681290">
    <property type="component" value="Unassembled WGS sequence"/>
</dbReference>
<feature type="compositionally biased region" description="Low complexity" evidence="1">
    <location>
        <begin position="1096"/>
        <end position="1109"/>
    </location>
</feature>
<feature type="compositionally biased region" description="Low complexity" evidence="1">
    <location>
        <begin position="881"/>
        <end position="894"/>
    </location>
</feature>
<feature type="transmembrane region" description="Helical" evidence="2">
    <location>
        <begin position="770"/>
        <end position="789"/>
    </location>
</feature>
<evidence type="ECO:0000259" key="4">
    <source>
        <dbReference type="Pfam" id="PF20014"/>
    </source>
</evidence>
<gene>
    <name evidence="5" type="ORF">J15TS10_24700</name>
</gene>
<feature type="domain" description="GTPase-associated protein 1 middle" evidence="4">
    <location>
        <begin position="168"/>
        <end position="272"/>
    </location>
</feature>
<feature type="compositionally biased region" description="Low complexity" evidence="1">
    <location>
        <begin position="1003"/>
        <end position="1030"/>
    </location>
</feature>
<feature type="domain" description="GTPase-associated protein 1 N-terminal" evidence="3">
    <location>
        <begin position="11"/>
        <end position="148"/>
    </location>
</feature>
<feature type="region of interest" description="Disordered" evidence="1">
    <location>
        <begin position="965"/>
        <end position="1056"/>
    </location>
</feature>
<keyword evidence="2" id="KW-0472">Membrane</keyword>
<evidence type="ECO:0000256" key="2">
    <source>
        <dbReference type="SAM" id="Phobius"/>
    </source>
</evidence>
<evidence type="ECO:0000313" key="6">
    <source>
        <dbReference type="Proteomes" id="UP000681290"/>
    </source>
</evidence>
<name>A0ABQ4MRM8_9BACL</name>
<dbReference type="InterPro" id="IPR045401">
    <property type="entry name" value="GAP1-M"/>
</dbReference>
<reference evidence="5 6" key="1">
    <citation type="submission" date="2021-03" db="EMBL/GenBank/DDBJ databases">
        <title>Antimicrobial resistance genes in bacteria isolated from Japanese honey, and their potential for conferring macrolide and lincosamide resistance in the American foulbrood pathogen Paenibacillus larvae.</title>
        <authorList>
            <person name="Okamoto M."/>
            <person name="Kumagai M."/>
            <person name="Kanamori H."/>
            <person name="Takamatsu D."/>
        </authorList>
    </citation>
    <scope>NUCLEOTIDE SEQUENCE [LARGE SCALE GENOMIC DNA]</scope>
    <source>
        <strain evidence="5 6">J15TS10</strain>
    </source>
</reference>
<feature type="region of interest" description="Disordered" evidence="1">
    <location>
        <begin position="879"/>
        <end position="943"/>
    </location>
</feature>
<evidence type="ECO:0000256" key="1">
    <source>
        <dbReference type="SAM" id="MobiDB-lite"/>
    </source>
</evidence>